<feature type="region of interest" description="Disordered" evidence="1">
    <location>
        <begin position="1"/>
        <end position="91"/>
    </location>
</feature>
<evidence type="ECO:0000313" key="3">
    <source>
        <dbReference type="Proteomes" id="UP001054889"/>
    </source>
</evidence>
<feature type="compositionally biased region" description="Basic and acidic residues" evidence="1">
    <location>
        <begin position="266"/>
        <end position="286"/>
    </location>
</feature>
<feature type="compositionally biased region" description="Basic and acidic residues" evidence="1">
    <location>
        <begin position="167"/>
        <end position="179"/>
    </location>
</feature>
<keyword evidence="3" id="KW-1185">Reference proteome</keyword>
<protein>
    <submittedName>
        <fullName evidence="2">Uncharacterized protein</fullName>
    </submittedName>
</protein>
<feature type="compositionally biased region" description="Low complexity" evidence="1">
    <location>
        <begin position="82"/>
        <end position="91"/>
    </location>
</feature>
<evidence type="ECO:0000313" key="2">
    <source>
        <dbReference type="EMBL" id="GJN15230.1"/>
    </source>
</evidence>
<organism evidence="2 3">
    <name type="scientific">Eleusine coracana subsp. coracana</name>
    <dbReference type="NCBI Taxonomy" id="191504"/>
    <lineage>
        <taxon>Eukaryota</taxon>
        <taxon>Viridiplantae</taxon>
        <taxon>Streptophyta</taxon>
        <taxon>Embryophyta</taxon>
        <taxon>Tracheophyta</taxon>
        <taxon>Spermatophyta</taxon>
        <taxon>Magnoliopsida</taxon>
        <taxon>Liliopsida</taxon>
        <taxon>Poales</taxon>
        <taxon>Poaceae</taxon>
        <taxon>PACMAD clade</taxon>
        <taxon>Chloridoideae</taxon>
        <taxon>Cynodonteae</taxon>
        <taxon>Eleusininae</taxon>
        <taxon>Eleusine</taxon>
    </lineage>
</organism>
<dbReference type="Proteomes" id="UP001054889">
    <property type="component" value="Unassembled WGS sequence"/>
</dbReference>
<dbReference type="AlphaFoldDB" id="A0AAV5DXX1"/>
<feature type="region of interest" description="Disordered" evidence="1">
    <location>
        <begin position="166"/>
        <end position="216"/>
    </location>
</feature>
<gene>
    <name evidence="2" type="primary">gb02124</name>
    <name evidence="2" type="ORF">PR202_gb02124</name>
</gene>
<feature type="region of interest" description="Disordered" evidence="1">
    <location>
        <begin position="116"/>
        <end position="141"/>
    </location>
</feature>
<dbReference type="EMBL" id="BQKI01000071">
    <property type="protein sequence ID" value="GJN15230.1"/>
    <property type="molecule type" value="Genomic_DNA"/>
</dbReference>
<reference evidence="2" key="1">
    <citation type="journal article" date="2018" name="DNA Res.">
        <title>Multiple hybrid de novo genome assembly of finger millet, an orphan allotetraploid crop.</title>
        <authorList>
            <person name="Hatakeyama M."/>
            <person name="Aluri S."/>
            <person name="Balachadran M.T."/>
            <person name="Sivarajan S.R."/>
            <person name="Patrignani A."/>
            <person name="Gruter S."/>
            <person name="Poveda L."/>
            <person name="Shimizu-Inatsugi R."/>
            <person name="Baeten J."/>
            <person name="Francoijs K.J."/>
            <person name="Nataraja K.N."/>
            <person name="Reddy Y.A.N."/>
            <person name="Phadnis S."/>
            <person name="Ravikumar R.L."/>
            <person name="Schlapbach R."/>
            <person name="Sreeman S.M."/>
            <person name="Shimizu K.K."/>
        </authorList>
    </citation>
    <scope>NUCLEOTIDE SEQUENCE</scope>
</reference>
<reference evidence="2" key="2">
    <citation type="submission" date="2021-12" db="EMBL/GenBank/DDBJ databases">
        <title>Resequencing data analysis of finger millet.</title>
        <authorList>
            <person name="Hatakeyama M."/>
            <person name="Aluri S."/>
            <person name="Balachadran M.T."/>
            <person name="Sivarajan S.R."/>
            <person name="Poveda L."/>
            <person name="Shimizu-Inatsugi R."/>
            <person name="Schlapbach R."/>
            <person name="Sreeman S.M."/>
            <person name="Shimizu K.K."/>
        </authorList>
    </citation>
    <scope>NUCLEOTIDE SEQUENCE</scope>
</reference>
<feature type="compositionally biased region" description="Low complexity" evidence="1">
    <location>
        <begin position="185"/>
        <end position="194"/>
    </location>
</feature>
<sequence>MEPSAGADPDPGGDLQLRHGEPGARRDPAHPAAAQRARPRRRRQRLLLVPEPKVPHQAQAPRRRPAPAVGPRLPHARRNGARHAAAAQPAPAGGGAHLVVVFLLRPVLRLVEQVGDEAAASRRRDSGGRIPAGDGHGLPHAAAISGRAPALLPQPDCCAAAAAADCSPHDAGVDDDHVPRPAPPAAVAAEPSVVHAGDDRARRPVRSRAAGHAHALPSRLAQRAARLVQRSTRAGGLRRQHQQLQLQQGTWAWAWASVLEQLQQRRAERQDRRRGERGDQGRREGRAGVTPALRLRRHHRCCRHFRRAPCRSSECRQRCWQYGGHASKRCCCFPDEQRCCCRAQRRTHRSAARYVCLCPMHPLNCMCSSKALLQTSAHHACRLLVCFQIFVWFSNASSLVHVFVRILRLACLDLLRFNSNHCLCRELGMDGETESTCHFDDRSACIERGAVSFCARLAVHGWGWLDGSRLSHAWCTGQRDKVRRAACKISCTRCTDLVMPSVMSVCCRYSGSVEVDVPCVQITY</sequence>
<proteinExistence type="predicted"/>
<evidence type="ECO:0000256" key="1">
    <source>
        <dbReference type="SAM" id="MobiDB-lite"/>
    </source>
</evidence>
<feature type="region of interest" description="Disordered" evidence="1">
    <location>
        <begin position="266"/>
        <end position="289"/>
    </location>
</feature>
<comment type="caution">
    <text evidence="2">The sequence shown here is derived from an EMBL/GenBank/DDBJ whole genome shotgun (WGS) entry which is preliminary data.</text>
</comment>
<name>A0AAV5DXX1_ELECO</name>
<accession>A0AAV5DXX1</accession>
<feature type="compositionally biased region" description="Basic and acidic residues" evidence="1">
    <location>
        <begin position="16"/>
        <end position="29"/>
    </location>
</feature>